<feature type="domain" description="Endonuclease/exonuclease/phosphatase" evidence="2">
    <location>
        <begin position="207"/>
        <end position="375"/>
    </location>
</feature>
<dbReference type="Proteomes" id="UP000187203">
    <property type="component" value="Unassembled WGS sequence"/>
</dbReference>
<comment type="caution">
    <text evidence="3">The sequence shown here is derived from an EMBL/GenBank/DDBJ whole genome shotgun (WGS) entry which is preliminary data.</text>
</comment>
<dbReference type="STRING" id="93759.A0A1R3JUE7"/>
<dbReference type="Gene3D" id="3.60.10.10">
    <property type="entry name" value="Endonuclease/exonuclease/phosphatase"/>
    <property type="match status" value="2"/>
</dbReference>
<name>A0A1R3JUE7_9ROSI</name>
<evidence type="ECO:0000313" key="4">
    <source>
        <dbReference type="Proteomes" id="UP000187203"/>
    </source>
</evidence>
<protein>
    <submittedName>
        <fullName evidence="3">Endonuclease/exonuclease/phosphatase</fullName>
    </submittedName>
</protein>
<dbReference type="InterPro" id="IPR050410">
    <property type="entry name" value="CCR4/nocturin_mRNA_transcr"/>
</dbReference>
<keyword evidence="3" id="KW-0378">Hydrolase</keyword>
<dbReference type="Pfam" id="PF03372">
    <property type="entry name" value="Exo_endo_phos"/>
    <property type="match status" value="1"/>
</dbReference>
<dbReference type="PANTHER" id="PTHR12121">
    <property type="entry name" value="CARBON CATABOLITE REPRESSOR PROTEIN 4"/>
    <property type="match status" value="1"/>
</dbReference>
<gene>
    <name evidence="3" type="ORF">COLO4_13857</name>
</gene>
<accession>A0A1R3JUE7</accession>
<proteinExistence type="predicted"/>
<dbReference type="PANTHER" id="PTHR12121:SF34">
    <property type="entry name" value="PROTEIN ANGEL"/>
    <property type="match status" value="1"/>
</dbReference>
<dbReference type="SUPFAM" id="SSF56219">
    <property type="entry name" value="DNase I-like"/>
    <property type="match status" value="1"/>
</dbReference>
<keyword evidence="3" id="KW-0540">Nuclease</keyword>
<evidence type="ECO:0000313" key="3">
    <source>
        <dbReference type="EMBL" id="OMO98519.1"/>
    </source>
</evidence>
<keyword evidence="4" id="KW-1185">Reference proteome</keyword>
<keyword evidence="3" id="KW-0255">Endonuclease</keyword>
<dbReference type="InterPro" id="IPR036691">
    <property type="entry name" value="Endo/exonu/phosph_ase_sf"/>
</dbReference>
<organism evidence="3 4">
    <name type="scientific">Corchorus olitorius</name>
    <dbReference type="NCBI Taxonomy" id="93759"/>
    <lineage>
        <taxon>Eukaryota</taxon>
        <taxon>Viridiplantae</taxon>
        <taxon>Streptophyta</taxon>
        <taxon>Embryophyta</taxon>
        <taxon>Tracheophyta</taxon>
        <taxon>Spermatophyta</taxon>
        <taxon>Magnoliopsida</taxon>
        <taxon>eudicotyledons</taxon>
        <taxon>Gunneridae</taxon>
        <taxon>Pentapetalae</taxon>
        <taxon>rosids</taxon>
        <taxon>malvids</taxon>
        <taxon>Malvales</taxon>
        <taxon>Malvaceae</taxon>
        <taxon>Grewioideae</taxon>
        <taxon>Apeibeae</taxon>
        <taxon>Corchorus</taxon>
    </lineage>
</organism>
<dbReference type="GO" id="GO:0004519">
    <property type="term" value="F:endonuclease activity"/>
    <property type="evidence" value="ECO:0007669"/>
    <property type="project" value="UniProtKB-KW"/>
</dbReference>
<dbReference type="OrthoDB" id="412787at2759"/>
<dbReference type="AlphaFoldDB" id="A0A1R3JUE7"/>
<dbReference type="InterPro" id="IPR005135">
    <property type="entry name" value="Endo/exonuclease/phosphatase"/>
</dbReference>
<feature type="region of interest" description="Disordered" evidence="1">
    <location>
        <begin position="16"/>
        <end position="35"/>
    </location>
</feature>
<dbReference type="GO" id="GO:0000175">
    <property type="term" value="F:3'-5'-RNA exonuclease activity"/>
    <property type="evidence" value="ECO:0007669"/>
    <property type="project" value="TreeGrafter"/>
</dbReference>
<dbReference type="EMBL" id="AWUE01015332">
    <property type="protein sequence ID" value="OMO98519.1"/>
    <property type="molecule type" value="Genomic_DNA"/>
</dbReference>
<reference evidence="4" key="1">
    <citation type="submission" date="2013-09" db="EMBL/GenBank/DDBJ databases">
        <title>Corchorus olitorius genome sequencing.</title>
        <authorList>
            <person name="Alam M."/>
            <person name="Haque M.S."/>
            <person name="Islam M.S."/>
            <person name="Emdad E.M."/>
            <person name="Islam M.M."/>
            <person name="Ahmed B."/>
            <person name="Halim A."/>
            <person name="Hossen Q.M.M."/>
            <person name="Hossain M.Z."/>
            <person name="Ahmed R."/>
            <person name="Khan M.M."/>
            <person name="Islam R."/>
            <person name="Rashid M.M."/>
            <person name="Khan S.A."/>
            <person name="Rahman M.S."/>
            <person name="Alam M."/>
            <person name="Yahiya A.S."/>
            <person name="Khan M.S."/>
            <person name="Azam M.S."/>
            <person name="Haque T."/>
            <person name="Lashkar M.Z.H."/>
            <person name="Akhand A.I."/>
            <person name="Morshed G."/>
            <person name="Roy S."/>
            <person name="Uddin K.S."/>
            <person name="Rabeya T."/>
            <person name="Hossain A.S."/>
            <person name="Chowdhury A."/>
            <person name="Snigdha A.R."/>
            <person name="Mortoza M.S."/>
            <person name="Matin S.A."/>
            <person name="Hoque S.M.E."/>
            <person name="Islam M.K."/>
            <person name="Roy D.K."/>
            <person name="Haider R."/>
            <person name="Moosa M.M."/>
            <person name="Elias S.M."/>
            <person name="Hasan A.M."/>
            <person name="Jahan S."/>
            <person name="Shafiuddin M."/>
            <person name="Mahmood N."/>
            <person name="Shommy N.S."/>
        </authorList>
    </citation>
    <scope>NUCLEOTIDE SEQUENCE [LARGE SCALE GENOMIC DNA]</scope>
    <source>
        <strain evidence="4">cv. O-4</strain>
    </source>
</reference>
<evidence type="ECO:0000259" key="2">
    <source>
        <dbReference type="Pfam" id="PF03372"/>
    </source>
</evidence>
<evidence type="ECO:0000256" key="1">
    <source>
        <dbReference type="SAM" id="MobiDB-lite"/>
    </source>
</evidence>
<sequence length="423" mass="48950">MEYSLHVVIDELNDGAPHPIPSVEDNKKRPQDQGLNIIPDRGGIIRKIESLSDTKNNYNSGVYLGKIEKAMKEALKKKNIHPQPKELEPGIIIMRRRFSRLPMEGVYMNFDFDVRSYKPYSLSYIEEVADSLPIVWRRVDARGSTYKPLPRDIGKRLKLECFLQVEGKNFLANVTVTNKVVEYSSDLYRGWRSRGGRGDDAGTFNVLSYNILADLHHFNPYMSCYRVWKYRRKALLSELKHYNVDILCLQEVQDNHFAEFLAPKLERLGYLVVYKTKNHTVDYEKEANLKLEDRNENHVLRKELVKNLNNIFPSNFKVNTLLTKLKDFTKSKKIPLIICGDFNSFPTSRPYKLLVEGRLSSELVRQIDKTRICIGKLLKVEEILEPPSIAELPPLPRPDEPTDTDRVKGVSDHIALAARFKFK</sequence>